<dbReference type="PANTHER" id="PTHR22901:SF0">
    <property type="entry name" value="SIALATE O-ACETYLESTERASE"/>
    <property type="match status" value="1"/>
</dbReference>
<reference evidence="3" key="1">
    <citation type="submission" date="2022-12" db="EMBL/GenBank/DDBJ databases">
        <title>Genome of R. gnavus strain RSHDN_123.</title>
        <authorList>
            <person name="Abdugheni R."/>
        </authorList>
    </citation>
    <scope>NUCLEOTIDE SEQUENCE</scope>
    <source>
        <strain evidence="3">RSHDN_123</strain>
    </source>
</reference>
<dbReference type="RefSeq" id="WP_269763626.1">
    <property type="nucleotide sequence ID" value="NZ_JAPZED010000015.1"/>
</dbReference>
<dbReference type="PANTHER" id="PTHR22901">
    <property type="entry name" value="SIALATE O-ACETYLESTERASE"/>
    <property type="match status" value="1"/>
</dbReference>
<evidence type="ECO:0000313" key="3">
    <source>
        <dbReference type="EMBL" id="MCZ7694821.1"/>
    </source>
</evidence>
<dbReference type="InterPro" id="IPR036514">
    <property type="entry name" value="SGNH_hydro_sf"/>
</dbReference>
<sequence length="663" mass="76076">METDLRCRCHLMMPVTKNQLFGELWTHDKISLGGKGLKLSYLFSDGMVLQRGKRNYIWGETSPEIIVTGILDGRKFNTKADTHGMFVAELPDLPVGGPYCMEINGDEKRVIRNIMSGDVFLLGGQSNMELRIKFVTERFADEIKKINDSFIRKFDVPKEYDFGEKRQWLSQGRWESAQGESVLEFSALGLFMALSLREKNDVPVGLIQTAVEGTPVKAWCSEETIRHMGFYTDELEKCKNEDYVLCTQKIEIEREKYWMKKADQSFDQRTDSFYKISIPGIWKGNMRDFCGTVLLEKKFFITEEQAVTPAEILMGAFTDADKIYINGICCGSSYDRYAPRIYPVAPGILRAGENVVCIHLYVFRGRGGAMPGKQYGIRFKKGKERWLDLSGTWDAQIRKQMKYLPEKTFFNYMASAMFNGMISPVSPYKICAVIYYQGESDVGHPNRYALEFRALVNDWRKSWKEKQLPIIYVQLAGFSDGNIKKQGTQWAEFREVQRQAMEIENTAMIQAYDVGEYNDLHPMDKKTLGMRAALAVHKLVYGEKEECTGPQVRKIRLDRDKRVHAVFDQPLQTGSKKDGCELVSEVELRKANGDYKRAYVTVDGNEICAWLSDGEEPTGIRYAWKDCPMNICLYGKKGLPVIPFIKEWGRDAIYTGKICETYR</sequence>
<organism evidence="3 4">
    <name type="scientific">Mediterraneibacter gnavus</name>
    <name type="common">Ruminococcus gnavus</name>
    <dbReference type="NCBI Taxonomy" id="33038"/>
    <lineage>
        <taxon>Bacteria</taxon>
        <taxon>Bacillati</taxon>
        <taxon>Bacillota</taxon>
        <taxon>Clostridia</taxon>
        <taxon>Lachnospirales</taxon>
        <taxon>Lachnospiraceae</taxon>
        <taxon>Mediterraneibacter</taxon>
    </lineage>
</organism>
<dbReference type="Gene3D" id="3.40.50.1110">
    <property type="entry name" value="SGNH hydrolase"/>
    <property type="match status" value="2"/>
</dbReference>
<dbReference type="GO" id="GO:0001681">
    <property type="term" value="F:sialate O-acetylesterase activity"/>
    <property type="evidence" value="ECO:0007669"/>
    <property type="project" value="InterPro"/>
</dbReference>
<dbReference type="GO" id="GO:0005975">
    <property type="term" value="P:carbohydrate metabolic process"/>
    <property type="evidence" value="ECO:0007669"/>
    <property type="project" value="TreeGrafter"/>
</dbReference>
<dbReference type="InterPro" id="IPR008979">
    <property type="entry name" value="Galactose-bd-like_sf"/>
</dbReference>
<name>A0A9X3KCJ4_MEDGN</name>
<dbReference type="AlphaFoldDB" id="A0A9X3KCJ4"/>
<accession>A0A9X3KCJ4</accession>
<proteinExistence type="predicted"/>
<evidence type="ECO:0000259" key="2">
    <source>
        <dbReference type="Pfam" id="PF03629"/>
    </source>
</evidence>
<comment type="caution">
    <text evidence="3">The sequence shown here is derived from an EMBL/GenBank/DDBJ whole genome shotgun (WGS) entry which is preliminary data.</text>
</comment>
<dbReference type="Pfam" id="PF03629">
    <property type="entry name" value="SASA"/>
    <property type="match status" value="2"/>
</dbReference>
<keyword evidence="1" id="KW-0378">Hydrolase</keyword>
<dbReference type="Proteomes" id="UP001148455">
    <property type="component" value="Unassembled WGS sequence"/>
</dbReference>
<feature type="domain" description="Sialate O-acetylesterase" evidence="2">
    <location>
        <begin position="407"/>
        <end position="530"/>
    </location>
</feature>
<dbReference type="InterPro" id="IPR039329">
    <property type="entry name" value="SIAE"/>
</dbReference>
<evidence type="ECO:0000256" key="1">
    <source>
        <dbReference type="ARBA" id="ARBA00022801"/>
    </source>
</evidence>
<gene>
    <name evidence="3" type="ORF">O8D18_12390</name>
</gene>
<dbReference type="SUPFAM" id="SSF49785">
    <property type="entry name" value="Galactose-binding domain-like"/>
    <property type="match status" value="1"/>
</dbReference>
<dbReference type="InterPro" id="IPR005181">
    <property type="entry name" value="SASA"/>
</dbReference>
<dbReference type="SUPFAM" id="SSF52266">
    <property type="entry name" value="SGNH hydrolase"/>
    <property type="match status" value="1"/>
</dbReference>
<feature type="domain" description="Sialate O-acetylesterase" evidence="2">
    <location>
        <begin position="117"/>
        <end position="240"/>
    </location>
</feature>
<evidence type="ECO:0000313" key="4">
    <source>
        <dbReference type="Proteomes" id="UP001148455"/>
    </source>
</evidence>
<dbReference type="EMBL" id="JAPZED010000015">
    <property type="protein sequence ID" value="MCZ7694821.1"/>
    <property type="molecule type" value="Genomic_DNA"/>
</dbReference>
<protein>
    <recommendedName>
        <fullName evidence="2">Sialate O-acetylesterase domain-containing protein</fullName>
    </recommendedName>
</protein>